<proteinExistence type="predicted"/>
<dbReference type="RefSeq" id="WP_343131553.1">
    <property type="nucleotide sequence ID" value="NZ_JBCITK010000001.1"/>
</dbReference>
<reference evidence="1 2" key="1">
    <citation type="submission" date="2024-03" db="EMBL/GenBank/DDBJ databases">
        <title>Bacilli Hybrid Assemblies.</title>
        <authorList>
            <person name="Kovac J."/>
        </authorList>
    </citation>
    <scope>NUCLEOTIDE SEQUENCE [LARGE SCALE GENOMIC DNA]</scope>
    <source>
        <strain evidence="1 2">FSL R7-0666</strain>
    </source>
</reference>
<evidence type="ECO:0000313" key="2">
    <source>
        <dbReference type="Proteomes" id="UP001418796"/>
    </source>
</evidence>
<dbReference type="Proteomes" id="UP001418796">
    <property type="component" value="Unassembled WGS sequence"/>
</dbReference>
<organism evidence="1 2">
    <name type="scientific">Alkalicoccobacillus gibsonii</name>
    <dbReference type="NCBI Taxonomy" id="79881"/>
    <lineage>
        <taxon>Bacteria</taxon>
        <taxon>Bacillati</taxon>
        <taxon>Bacillota</taxon>
        <taxon>Bacilli</taxon>
        <taxon>Bacillales</taxon>
        <taxon>Bacillaceae</taxon>
        <taxon>Alkalicoccobacillus</taxon>
    </lineage>
</organism>
<keyword evidence="2" id="KW-1185">Reference proteome</keyword>
<gene>
    <name evidence="1" type="ORF">MKY91_17385</name>
</gene>
<comment type="caution">
    <text evidence="1">The sequence shown here is derived from an EMBL/GenBank/DDBJ whole genome shotgun (WGS) entry which is preliminary data.</text>
</comment>
<evidence type="ECO:0008006" key="3">
    <source>
        <dbReference type="Google" id="ProtNLM"/>
    </source>
</evidence>
<dbReference type="EMBL" id="JBCITK010000001">
    <property type="protein sequence ID" value="MEN0644932.1"/>
    <property type="molecule type" value="Genomic_DNA"/>
</dbReference>
<protein>
    <recommendedName>
        <fullName evidence="3">ParB/Sulfiredoxin domain-containing protein</fullName>
    </recommendedName>
</protein>
<accession>A0ABU9VM13</accession>
<evidence type="ECO:0000313" key="1">
    <source>
        <dbReference type="EMBL" id="MEN0644932.1"/>
    </source>
</evidence>
<sequence length="253" mass="29781">MGTIQRLEVSDIKKVFDVDISKSKLSRIKGVVKKEEGRLYDYLIGYWKGNYYLIDGFDRFECMPFKPTERITCHVLSIESEAFLYTHILRWLLYHKGCATKDKTYCIEKVIEQLGHQAGCTHIEKETNLPESRINNFLVTDFFPKEFAEKSKLSPATLNQLSALTQLGVSKDLVLKLFHLEFDRVHLRITTTNLPIIKKIIRDDPHSFLALPIHEQLACLEPFLQFRTLLVRYARDDIQRRLQSYQKKAYEYW</sequence>
<name>A0ABU9VM13_9BACI</name>